<sequence>MTFGSTGNWVYVETGLQVDYGCNIHVGENFFTNFNCVILDVAPVRIGDNCLLVPNVQILTATHPVSAKARISGSETGKAVTIGDNCWIGAGAIINLGVTLGNNVVVASGAVVTKSFDDNVLIGGCPARVIKTLE</sequence>
<evidence type="ECO:0000256" key="2">
    <source>
        <dbReference type="ARBA" id="ARBA00022679"/>
    </source>
</evidence>
<dbReference type="Proteomes" id="UP000663069">
    <property type="component" value="Chromosome"/>
</dbReference>
<evidence type="ECO:0000256" key="1">
    <source>
        <dbReference type="ARBA" id="ARBA00007274"/>
    </source>
</evidence>
<gene>
    <name evidence="3" type="ORF">IHV77_08200</name>
</gene>
<proteinExistence type="inferred from homology"/>
<dbReference type="EMBL" id="CP063056">
    <property type="protein sequence ID" value="QPB43705.1"/>
    <property type="molecule type" value="Genomic_DNA"/>
</dbReference>
<dbReference type="PANTHER" id="PTHR23416">
    <property type="entry name" value="SIALIC ACID SYNTHASE-RELATED"/>
    <property type="match status" value="1"/>
</dbReference>
<dbReference type="Pfam" id="PF14602">
    <property type="entry name" value="Hexapep_2"/>
    <property type="match status" value="2"/>
</dbReference>
<protein>
    <submittedName>
        <fullName evidence="3">Sugar O-acetyltransferase</fullName>
    </submittedName>
</protein>
<keyword evidence="4" id="KW-1185">Reference proteome</keyword>
<dbReference type="InterPro" id="IPR001451">
    <property type="entry name" value="Hexapep"/>
</dbReference>
<comment type="similarity">
    <text evidence="1">Belongs to the transferase hexapeptide repeat family.</text>
</comment>
<accession>A0ABX6UZY4</accession>
<name>A0ABX6UZY4_9PAST</name>
<evidence type="ECO:0000313" key="3">
    <source>
        <dbReference type="EMBL" id="QPB43705.1"/>
    </source>
</evidence>
<evidence type="ECO:0000313" key="4">
    <source>
        <dbReference type="Proteomes" id="UP000663069"/>
    </source>
</evidence>
<reference evidence="3 4" key="1">
    <citation type="submission" date="2020-10" db="EMBL/GenBank/DDBJ databases">
        <title>Genome Sequencing of Rodentibacter spp. strain DSM111151.</title>
        <authorList>
            <person name="Benga L."/>
            <person name="Lautwein T."/>
        </authorList>
    </citation>
    <scope>NUCLEOTIDE SEQUENCE [LARGE SCALE GENOMIC DNA]</scope>
    <source>
        <strain evidence="3 4">DSM 111151</strain>
    </source>
</reference>
<dbReference type="InterPro" id="IPR051159">
    <property type="entry name" value="Hexapeptide_acetyltransf"/>
</dbReference>
<dbReference type="InterPro" id="IPR011004">
    <property type="entry name" value="Trimer_LpxA-like_sf"/>
</dbReference>
<dbReference type="CDD" id="cd03357">
    <property type="entry name" value="LbH_MAT_GAT"/>
    <property type="match status" value="1"/>
</dbReference>
<dbReference type="SUPFAM" id="SSF51161">
    <property type="entry name" value="Trimeric LpxA-like enzymes"/>
    <property type="match status" value="1"/>
</dbReference>
<dbReference type="PANTHER" id="PTHR23416:SF23">
    <property type="entry name" value="ACETYLTRANSFERASE C18B11.09C-RELATED"/>
    <property type="match status" value="1"/>
</dbReference>
<keyword evidence="2" id="KW-0808">Transferase</keyword>
<organism evidence="3 4">
    <name type="scientific">Rodentibacter haemolyticus</name>
    <dbReference type="NCBI Taxonomy" id="2778911"/>
    <lineage>
        <taxon>Bacteria</taxon>
        <taxon>Pseudomonadati</taxon>
        <taxon>Pseudomonadota</taxon>
        <taxon>Gammaproteobacteria</taxon>
        <taxon>Pasteurellales</taxon>
        <taxon>Pasteurellaceae</taxon>
        <taxon>Rodentibacter</taxon>
    </lineage>
</organism>
<dbReference type="Gene3D" id="2.160.10.10">
    <property type="entry name" value="Hexapeptide repeat proteins"/>
    <property type="match status" value="1"/>
</dbReference>